<proteinExistence type="predicted"/>
<keyword evidence="2" id="KW-1185">Reference proteome</keyword>
<dbReference type="EMBL" id="BDIP01008398">
    <property type="protein sequence ID" value="GCA64737.1"/>
    <property type="molecule type" value="Genomic_DNA"/>
</dbReference>
<evidence type="ECO:0000313" key="2">
    <source>
        <dbReference type="Proteomes" id="UP000265618"/>
    </source>
</evidence>
<dbReference type="AlphaFoldDB" id="A0A391NUK2"/>
<feature type="non-terminal residue" evidence="1">
    <location>
        <position position="1"/>
    </location>
</feature>
<protein>
    <submittedName>
        <fullName evidence="1">Uncharacterized protein</fullName>
    </submittedName>
</protein>
<evidence type="ECO:0000313" key="1">
    <source>
        <dbReference type="EMBL" id="GCA64737.1"/>
    </source>
</evidence>
<organism evidence="1 2">
    <name type="scientific">Kipferlia bialata</name>
    <dbReference type="NCBI Taxonomy" id="797122"/>
    <lineage>
        <taxon>Eukaryota</taxon>
        <taxon>Metamonada</taxon>
        <taxon>Carpediemonas-like organisms</taxon>
        <taxon>Kipferlia</taxon>
    </lineage>
</organism>
<reference evidence="1 2" key="1">
    <citation type="journal article" date="2018" name="PLoS ONE">
        <title>The draft genome of Kipferlia bialata reveals reductive genome evolution in fornicate parasites.</title>
        <authorList>
            <person name="Tanifuji G."/>
            <person name="Takabayashi S."/>
            <person name="Kume K."/>
            <person name="Takagi M."/>
            <person name="Nakayama T."/>
            <person name="Kamikawa R."/>
            <person name="Inagaki Y."/>
            <person name="Hashimoto T."/>
        </authorList>
    </citation>
    <scope>NUCLEOTIDE SEQUENCE [LARGE SCALE GENOMIC DNA]</scope>
    <source>
        <strain evidence="1">NY0173</strain>
    </source>
</reference>
<comment type="caution">
    <text evidence="1">The sequence shown here is derived from an EMBL/GenBank/DDBJ whole genome shotgun (WGS) entry which is preliminary data.</text>
</comment>
<sequence>NTVRYDTFERFCLTPRAKEAGRVLGLY</sequence>
<dbReference type="Proteomes" id="UP000265618">
    <property type="component" value="Unassembled WGS sequence"/>
</dbReference>
<gene>
    <name evidence="1" type="ORF">KIPB_015243</name>
</gene>
<accession>A0A391NUK2</accession>
<name>A0A391NUK2_9EUKA</name>